<protein>
    <submittedName>
        <fullName evidence="2">Uncharacterized protein</fullName>
    </submittedName>
</protein>
<accession>A0A6J7XA87</accession>
<name>A0A6J7XA87_9CAUD</name>
<dbReference type="EMBL" id="LR798328">
    <property type="protein sequence ID" value="CAB5224281.1"/>
    <property type="molecule type" value="Genomic_DNA"/>
</dbReference>
<proteinExistence type="predicted"/>
<sequence>MTVNYTSFLSLAEPVTGTQSGTWGDDVNKGLTDYLDIAIAGAQTISGSQTAVTLSKTSGSALSNNIAQAGSAGTTGTAQYAIISCTGSPAGMLTVTVPASSKTYVVINSTSTSQVVKIVGTGPTTGVTVASGTTALVVWNGTDFVEVGGTTAGALTVTGILTTSSAIVEKKVAVAASNIDLSLATVYSKTVTAPITFTVSNVPAVNSVAAFILDLTNGGSSVVTWWANVKWVSGVSPLLTASGRDVLGFFTYDNGATWNGFMLGKDMK</sequence>
<evidence type="ECO:0000313" key="2">
    <source>
        <dbReference type="EMBL" id="CAB5224281.1"/>
    </source>
</evidence>
<organism evidence="2">
    <name type="scientific">uncultured Caudovirales phage</name>
    <dbReference type="NCBI Taxonomy" id="2100421"/>
    <lineage>
        <taxon>Viruses</taxon>
        <taxon>Duplodnaviria</taxon>
        <taxon>Heunggongvirae</taxon>
        <taxon>Uroviricota</taxon>
        <taxon>Caudoviricetes</taxon>
        <taxon>Peduoviridae</taxon>
        <taxon>Maltschvirus</taxon>
        <taxon>Maltschvirus maltsch</taxon>
    </lineage>
</organism>
<evidence type="ECO:0000313" key="1">
    <source>
        <dbReference type="EMBL" id="CAB4155127.1"/>
    </source>
</evidence>
<reference evidence="2" key="1">
    <citation type="submission" date="2020-05" db="EMBL/GenBank/DDBJ databases">
        <authorList>
            <person name="Chiriac C."/>
            <person name="Salcher M."/>
            <person name="Ghai R."/>
            <person name="Kavagutti S V."/>
        </authorList>
    </citation>
    <scope>NUCLEOTIDE SEQUENCE</scope>
</reference>
<gene>
    <name evidence="1" type="ORF">UFOVP652_79</name>
    <name evidence="2" type="ORF">UFOVP734_45</name>
</gene>
<dbReference type="EMBL" id="LR796617">
    <property type="protein sequence ID" value="CAB4155127.1"/>
    <property type="molecule type" value="Genomic_DNA"/>
</dbReference>